<keyword evidence="1" id="KW-0812">Transmembrane</keyword>
<keyword evidence="1" id="KW-1133">Transmembrane helix</keyword>
<feature type="signal peptide" evidence="2">
    <location>
        <begin position="1"/>
        <end position="19"/>
    </location>
</feature>
<keyword evidence="4" id="KW-1185">Reference proteome</keyword>
<organism evidence="3 4">
    <name type="scientific">Amanita thiersii Skay4041</name>
    <dbReference type="NCBI Taxonomy" id="703135"/>
    <lineage>
        <taxon>Eukaryota</taxon>
        <taxon>Fungi</taxon>
        <taxon>Dikarya</taxon>
        <taxon>Basidiomycota</taxon>
        <taxon>Agaricomycotina</taxon>
        <taxon>Agaricomycetes</taxon>
        <taxon>Agaricomycetidae</taxon>
        <taxon>Agaricales</taxon>
        <taxon>Pluteineae</taxon>
        <taxon>Amanitaceae</taxon>
        <taxon>Amanita</taxon>
    </lineage>
</organism>
<evidence type="ECO:0000313" key="3">
    <source>
        <dbReference type="EMBL" id="PFH49296.1"/>
    </source>
</evidence>
<evidence type="ECO:0000313" key="4">
    <source>
        <dbReference type="Proteomes" id="UP000242287"/>
    </source>
</evidence>
<protein>
    <recommendedName>
        <fullName evidence="5">MARVEL domain-containing protein</fullName>
    </recommendedName>
</protein>
<dbReference type="Proteomes" id="UP000242287">
    <property type="component" value="Unassembled WGS sequence"/>
</dbReference>
<keyword evidence="1" id="KW-0472">Membrane</keyword>
<name>A0A2A9NNH3_9AGAR</name>
<reference evidence="3 4" key="1">
    <citation type="submission" date="2014-02" db="EMBL/GenBank/DDBJ databases">
        <title>Transposable element dynamics among asymbiotic and ectomycorrhizal Amanita fungi.</title>
        <authorList>
            <consortium name="DOE Joint Genome Institute"/>
            <person name="Hess J."/>
            <person name="Skrede I."/>
            <person name="Wolfe B."/>
            <person name="LaButti K."/>
            <person name="Ohm R.A."/>
            <person name="Grigoriev I.V."/>
            <person name="Pringle A."/>
        </authorList>
    </citation>
    <scope>NUCLEOTIDE SEQUENCE [LARGE SCALE GENOMIC DNA]</scope>
    <source>
        <strain evidence="3 4">SKay4041</strain>
    </source>
</reference>
<dbReference type="AlphaFoldDB" id="A0A2A9NNH3"/>
<feature type="transmembrane region" description="Helical" evidence="1">
    <location>
        <begin position="42"/>
        <end position="64"/>
    </location>
</feature>
<feature type="transmembrane region" description="Helical" evidence="1">
    <location>
        <begin position="120"/>
        <end position="142"/>
    </location>
</feature>
<keyword evidence="2" id="KW-0732">Signal</keyword>
<feature type="transmembrane region" description="Helical" evidence="1">
    <location>
        <begin position="76"/>
        <end position="100"/>
    </location>
</feature>
<accession>A0A2A9NNH3</accession>
<sequence>WSDWVVFSFILFCLCCVRLHYTTTLDSRDPLNGGVSFYDPIIVELLVTTILTILWSLYIIYCIYKRVETKYVSKYYEELIGLALLWLFWIIGAADASAIWGTLSFCQKYEPCRVLSALMAFAWLGWLTLTGIVVLVMLYVMVNKFWNEPFHGRFDPRLSLQMRAV</sequence>
<dbReference type="STRING" id="703135.A0A2A9NNH3"/>
<gene>
    <name evidence="3" type="ORF">AMATHDRAFT_147990</name>
</gene>
<proteinExistence type="predicted"/>
<feature type="non-terminal residue" evidence="3">
    <location>
        <position position="1"/>
    </location>
</feature>
<evidence type="ECO:0000256" key="1">
    <source>
        <dbReference type="SAM" id="Phobius"/>
    </source>
</evidence>
<dbReference type="OrthoDB" id="2501127at2759"/>
<evidence type="ECO:0000256" key="2">
    <source>
        <dbReference type="SAM" id="SignalP"/>
    </source>
</evidence>
<dbReference type="EMBL" id="KZ302034">
    <property type="protein sequence ID" value="PFH49296.1"/>
    <property type="molecule type" value="Genomic_DNA"/>
</dbReference>
<feature type="chain" id="PRO_5012315319" description="MARVEL domain-containing protein" evidence="2">
    <location>
        <begin position="20"/>
        <end position="165"/>
    </location>
</feature>
<evidence type="ECO:0008006" key="5">
    <source>
        <dbReference type="Google" id="ProtNLM"/>
    </source>
</evidence>